<comment type="caution">
    <text evidence="4">The sequence shown here is derived from an EMBL/GenBank/DDBJ whole genome shotgun (WGS) entry which is preliminary data.</text>
</comment>
<keyword evidence="2" id="KW-0732">Signal</keyword>
<dbReference type="SUPFAM" id="SSF47090">
    <property type="entry name" value="PGBD-like"/>
    <property type="match status" value="1"/>
</dbReference>
<proteinExistence type="predicted"/>
<keyword evidence="5" id="KW-1185">Reference proteome</keyword>
<dbReference type="InterPro" id="IPR036365">
    <property type="entry name" value="PGBD-like_sf"/>
</dbReference>
<organism evidence="4 5">
    <name type="scientific">Salipiger mangrovisoli</name>
    <dbReference type="NCBI Taxonomy" id="2865933"/>
    <lineage>
        <taxon>Bacteria</taxon>
        <taxon>Pseudomonadati</taxon>
        <taxon>Pseudomonadota</taxon>
        <taxon>Alphaproteobacteria</taxon>
        <taxon>Rhodobacterales</taxon>
        <taxon>Roseobacteraceae</taxon>
        <taxon>Salipiger</taxon>
    </lineage>
</organism>
<evidence type="ECO:0000256" key="1">
    <source>
        <dbReference type="SAM" id="MobiDB-lite"/>
    </source>
</evidence>
<reference evidence="4 5" key="1">
    <citation type="journal article" date="2021" name="Int. J. Syst. Evol. Microbiol.">
        <title>Salipiger mangrovisoli sp. nov., isolated from mangrove soil and the proposal for the reclassification of Paraphaeobacter pallidus as Salipiger pallidus comb. nov.</title>
        <authorList>
            <person name="Du J."/>
            <person name="Liu Y."/>
            <person name="Pei T."/>
            <person name="Deng M.R."/>
            <person name="Zhu H."/>
        </authorList>
    </citation>
    <scope>NUCLEOTIDE SEQUENCE [LARGE SCALE GENOMIC DNA]</scope>
    <source>
        <strain evidence="4 5">6D45A</strain>
    </source>
</reference>
<dbReference type="Pfam" id="PF01471">
    <property type="entry name" value="PG_binding_1"/>
    <property type="match status" value="1"/>
</dbReference>
<accession>A0ABR9XAW5</accession>
<evidence type="ECO:0000256" key="2">
    <source>
        <dbReference type="SAM" id="SignalP"/>
    </source>
</evidence>
<dbReference type="RefSeq" id="WP_194137900.1">
    <property type="nucleotide sequence ID" value="NZ_JADFFK010000040.1"/>
</dbReference>
<evidence type="ECO:0000259" key="3">
    <source>
        <dbReference type="Pfam" id="PF01471"/>
    </source>
</evidence>
<feature type="chain" id="PRO_5045165465" evidence="2">
    <location>
        <begin position="23"/>
        <end position="566"/>
    </location>
</feature>
<feature type="signal peptide" evidence="2">
    <location>
        <begin position="1"/>
        <end position="22"/>
    </location>
</feature>
<evidence type="ECO:0000313" key="4">
    <source>
        <dbReference type="EMBL" id="MBE9640632.1"/>
    </source>
</evidence>
<gene>
    <name evidence="4" type="ORF">IQ782_27660</name>
</gene>
<dbReference type="Proteomes" id="UP000607796">
    <property type="component" value="Unassembled WGS sequence"/>
</dbReference>
<feature type="domain" description="Peptidoglycan binding-like" evidence="3">
    <location>
        <begin position="77"/>
        <end position="120"/>
    </location>
</feature>
<dbReference type="InterPro" id="IPR036366">
    <property type="entry name" value="PGBDSf"/>
</dbReference>
<name>A0ABR9XAW5_9RHOB</name>
<dbReference type="EMBL" id="JADFFK010000040">
    <property type="protein sequence ID" value="MBE9640632.1"/>
    <property type="molecule type" value="Genomic_DNA"/>
</dbReference>
<protein>
    <submittedName>
        <fullName evidence="4">Peptidoglycan-binding protein</fullName>
    </submittedName>
</protein>
<evidence type="ECO:0000313" key="5">
    <source>
        <dbReference type="Proteomes" id="UP000607796"/>
    </source>
</evidence>
<sequence length="566" mass="58194">MKLNSILGVLCIGLLVAPTAAAADNAFVGGLVGGIIGSAIANQPKRQVVSRKSTAPRQGGTRSSADVSSVTREMSRMSQSALNYFGFNAGTPDGILGSQSRAAIASYQAHMGYAATGQLTDYERDFLIGSYHRAQAGGPATARLIAQNPQGVRGLLIAFRDEQMNGSGTQASDSIAGHYGLPSVVAEAVNEIARSSDPSAEQLVQRSGFIQLSDINGDGQTDYILDTSVTGSAFWCNAQSCAVRVFASTPDGYERNDFQAFNVTPAMFTCQRGSCSKAVAAQTQMARVPSPQVQSQPPAPQGQLAFAGAPVPSAQPVVQGVAGAGVPVLPNFFGEVPVALSLQSHCNTLCLMTTANGGHVTEASMTDADSALAEQLCLTRSYAIAQGEMLIAKVPGATAAQIDDQCGGLGALLHAQVAAVSLKPPVEVLSEVQTFILGSGMAPAQLQKTAQICLASGYKADDLDSAIGSALLLVALGQAPYGELLGHHLSQGIGAARRPDLSLGWYAGALDALEAGAAPVFAPGLPERAQLLRKATTWLGGDAPQSAQAPAVTRAGAQIPSFKISE</sequence>
<feature type="region of interest" description="Disordered" evidence="1">
    <location>
        <begin position="46"/>
        <end position="72"/>
    </location>
</feature>
<dbReference type="Gene3D" id="1.10.101.10">
    <property type="entry name" value="PGBD-like superfamily/PGBD"/>
    <property type="match status" value="1"/>
</dbReference>
<dbReference type="InterPro" id="IPR002477">
    <property type="entry name" value="Peptidoglycan-bd-like"/>
</dbReference>